<dbReference type="AlphaFoldDB" id="A0AAN8XQZ5"/>
<keyword evidence="7" id="KW-0482">Metalloprotease</keyword>
<keyword evidence="3" id="KW-0645">Protease</keyword>
<comment type="subcellular location">
    <subcellularLocation>
        <location evidence="1">Secreted</location>
    </subcellularLocation>
</comment>
<dbReference type="GO" id="GO:0006508">
    <property type="term" value="P:proteolysis"/>
    <property type="evidence" value="ECO:0007669"/>
    <property type="project" value="UniProtKB-KW"/>
</dbReference>
<evidence type="ECO:0000256" key="3">
    <source>
        <dbReference type="ARBA" id="ARBA00022670"/>
    </source>
</evidence>
<dbReference type="Gene3D" id="3.40.1620.60">
    <property type="match status" value="1"/>
</dbReference>
<dbReference type="Gene3D" id="2.20.100.10">
    <property type="entry name" value="Thrombospondin type-1 (TSP1) repeat"/>
    <property type="match status" value="1"/>
</dbReference>
<keyword evidence="4 10" id="KW-0479">Metal-binding</keyword>
<keyword evidence="6 10" id="KW-0862">Zinc</keyword>
<dbReference type="PANTHER" id="PTHR13723">
    <property type="entry name" value="ADAMTS A DISINTEGRIN AND METALLOPROTEASE WITH THROMBOSPONDIN MOTIFS PROTEASE"/>
    <property type="match status" value="1"/>
</dbReference>
<evidence type="ECO:0000256" key="4">
    <source>
        <dbReference type="ARBA" id="ARBA00022723"/>
    </source>
</evidence>
<keyword evidence="9" id="KW-0325">Glycoprotein</keyword>
<evidence type="ECO:0000256" key="7">
    <source>
        <dbReference type="ARBA" id="ARBA00023049"/>
    </source>
</evidence>
<dbReference type="InterPro" id="IPR036383">
    <property type="entry name" value="TSP1_rpt_sf"/>
</dbReference>
<dbReference type="SUPFAM" id="SSF55486">
    <property type="entry name" value="Metalloproteases ('zincins'), catalytic domain"/>
    <property type="match status" value="1"/>
</dbReference>
<dbReference type="GO" id="GO:0005576">
    <property type="term" value="C:extracellular region"/>
    <property type="evidence" value="ECO:0007669"/>
    <property type="project" value="UniProtKB-SubCell"/>
</dbReference>
<dbReference type="Pfam" id="PF01421">
    <property type="entry name" value="Reprolysin"/>
    <property type="match status" value="1"/>
</dbReference>
<evidence type="ECO:0000256" key="10">
    <source>
        <dbReference type="PROSITE-ProRule" id="PRU00276"/>
    </source>
</evidence>
<dbReference type="Pfam" id="PF17771">
    <property type="entry name" value="ADAMTS_CR_2"/>
    <property type="match status" value="1"/>
</dbReference>
<feature type="binding site" evidence="10">
    <location>
        <position position="327"/>
    </location>
    <ligand>
        <name>Zn(2+)</name>
        <dbReference type="ChEBI" id="CHEBI:29105"/>
        <note>catalytic</note>
    </ligand>
</feature>
<dbReference type="PROSITE" id="PS50092">
    <property type="entry name" value="TSP1"/>
    <property type="match status" value="1"/>
</dbReference>
<dbReference type="GO" id="GO:0004222">
    <property type="term" value="F:metalloendopeptidase activity"/>
    <property type="evidence" value="ECO:0007669"/>
    <property type="project" value="InterPro"/>
</dbReference>
<feature type="active site" evidence="10">
    <location>
        <position position="324"/>
    </location>
</feature>
<evidence type="ECO:0000256" key="5">
    <source>
        <dbReference type="ARBA" id="ARBA00022801"/>
    </source>
</evidence>
<dbReference type="Proteomes" id="UP001372834">
    <property type="component" value="Unassembled WGS sequence"/>
</dbReference>
<dbReference type="PROSITE" id="PS50215">
    <property type="entry name" value="ADAM_MEPRO"/>
    <property type="match status" value="1"/>
</dbReference>
<dbReference type="InterPro" id="IPR050439">
    <property type="entry name" value="ADAMTS_ADAMTS-like"/>
</dbReference>
<proteinExistence type="predicted"/>
<comment type="caution">
    <text evidence="10">Lacks conserved residue(s) required for the propagation of feature annotation.</text>
</comment>
<dbReference type="GO" id="GO:0030198">
    <property type="term" value="P:extracellular matrix organization"/>
    <property type="evidence" value="ECO:0007669"/>
    <property type="project" value="TreeGrafter"/>
</dbReference>
<dbReference type="GO" id="GO:0031012">
    <property type="term" value="C:extracellular matrix"/>
    <property type="evidence" value="ECO:0007669"/>
    <property type="project" value="TreeGrafter"/>
</dbReference>
<dbReference type="CDD" id="cd04273">
    <property type="entry name" value="ZnMc_ADAMTS_like"/>
    <property type="match status" value="1"/>
</dbReference>
<feature type="domain" description="Peptidase M12B" evidence="11">
    <location>
        <begin position="167"/>
        <end position="384"/>
    </location>
</feature>
<dbReference type="InterPro" id="IPR000884">
    <property type="entry name" value="TSP1_rpt"/>
</dbReference>
<protein>
    <recommendedName>
        <fullName evidence="11">Peptidase M12B domain-containing protein</fullName>
    </recommendedName>
</protein>
<dbReference type="InterPro" id="IPR024079">
    <property type="entry name" value="MetalloPept_cat_dom_sf"/>
</dbReference>
<evidence type="ECO:0000256" key="6">
    <source>
        <dbReference type="ARBA" id="ARBA00022833"/>
    </source>
</evidence>
<keyword evidence="8" id="KW-1015">Disulfide bond</keyword>
<evidence type="ECO:0000313" key="12">
    <source>
        <dbReference type="EMBL" id="KAK6643512.1"/>
    </source>
</evidence>
<dbReference type="SUPFAM" id="SSF82895">
    <property type="entry name" value="TSP-1 type 1 repeat"/>
    <property type="match status" value="1"/>
</dbReference>
<reference evidence="12 13" key="1">
    <citation type="submission" date="2023-10" db="EMBL/GenBank/DDBJ databases">
        <title>Genomes of two closely related lineages of the louse Polyplax serrata with different host specificities.</title>
        <authorList>
            <person name="Martinu J."/>
            <person name="Tarabai H."/>
            <person name="Stefka J."/>
            <person name="Hypsa V."/>
        </authorList>
    </citation>
    <scope>NUCLEOTIDE SEQUENCE [LARGE SCALE GENOMIC DNA]</scope>
    <source>
        <strain evidence="12">HR10_N</strain>
    </source>
</reference>
<feature type="binding site" evidence="10">
    <location>
        <position position="323"/>
    </location>
    <ligand>
        <name>Zn(2+)</name>
        <dbReference type="ChEBI" id="CHEBI:29105"/>
        <note>catalytic</note>
    </ligand>
</feature>
<evidence type="ECO:0000259" key="11">
    <source>
        <dbReference type="PROSITE" id="PS50215"/>
    </source>
</evidence>
<evidence type="ECO:0000256" key="8">
    <source>
        <dbReference type="ARBA" id="ARBA00023157"/>
    </source>
</evidence>
<dbReference type="InterPro" id="IPR001590">
    <property type="entry name" value="Peptidase_M12B"/>
</dbReference>
<evidence type="ECO:0000256" key="9">
    <source>
        <dbReference type="ARBA" id="ARBA00023180"/>
    </source>
</evidence>
<feature type="binding site" evidence="10">
    <location>
        <position position="333"/>
    </location>
    <ligand>
        <name>Zn(2+)</name>
        <dbReference type="ChEBI" id="CHEBI:29105"/>
        <note>catalytic</note>
    </ligand>
</feature>
<gene>
    <name evidence="12" type="ORF">RUM43_005022</name>
</gene>
<name>A0AAN8XQZ5_POLSC</name>
<evidence type="ECO:0000256" key="2">
    <source>
        <dbReference type="ARBA" id="ARBA00022525"/>
    </source>
</evidence>
<organism evidence="12 13">
    <name type="scientific">Polyplax serrata</name>
    <name type="common">Common mouse louse</name>
    <dbReference type="NCBI Taxonomy" id="468196"/>
    <lineage>
        <taxon>Eukaryota</taxon>
        <taxon>Metazoa</taxon>
        <taxon>Ecdysozoa</taxon>
        <taxon>Arthropoda</taxon>
        <taxon>Hexapoda</taxon>
        <taxon>Insecta</taxon>
        <taxon>Pterygota</taxon>
        <taxon>Neoptera</taxon>
        <taxon>Paraneoptera</taxon>
        <taxon>Psocodea</taxon>
        <taxon>Troctomorpha</taxon>
        <taxon>Phthiraptera</taxon>
        <taxon>Anoplura</taxon>
        <taxon>Polyplacidae</taxon>
        <taxon>Polyplax</taxon>
    </lineage>
</organism>
<evidence type="ECO:0000256" key="1">
    <source>
        <dbReference type="ARBA" id="ARBA00004613"/>
    </source>
</evidence>
<dbReference type="GO" id="GO:0046872">
    <property type="term" value="F:metal ion binding"/>
    <property type="evidence" value="ECO:0007669"/>
    <property type="project" value="UniProtKB-KW"/>
</dbReference>
<evidence type="ECO:0000313" key="13">
    <source>
        <dbReference type="Proteomes" id="UP001372834"/>
    </source>
</evidence>
<keyword evidence="2" id="KW-0964">Secreted</keyword>
<dbReference type="Gene3D" id="3.40.390.10">
    <property type="entry name" value="Collagenase (Catalytic Domain)"/>
    <property type="match status" value="1"/>
</dbReference>
<dbReference type="EMBL" id="JAWJWE010000002">
    <property type="protein sequence ID" value="KAK6643512.1"/>
    <property type="molecule type" value="Genomic_DNA"/>
</dbReference>
<dbReference type="InterPro" id="IPR041645">
    <property type="entry name" value="ADAMTS_CR_2"/>
</dbReference>
<comment type="caution">
    <text evidence="12">The sequence shown here is derived from an EMBL/GenBank/DDBJ whole genome shotgun (WGS) entry which is preliminary data.</text>
</comment>
<keyword evidence="5" id="KW-0378">Hydrolase</keyword>
<accession>A0AAN8XQZ5</accession>
<sequence>MNPQGLTFLLESLRTKAEYQVFDLPIQENRTTGDPIKLTLPLESSVLQLKLRPNLPSLHQNFAYLVTTNNSTRVIVDEFVETRECFYENEGNEVRAWMDMCDGLNGIILINSTVYLIKPLPLRYRQSNSTTPHLLVKSESVGSVRKPWVLAGRRKRQRRSFGLKKEVKVETAIFVDRDLYRHMLNNFPENTERNLYRFVLAMINAVQLLYNDDSLEFKVTFLLKRLEILHADPPKLQRSHDIDRYLSNFCAWQEKENLSWEKSPLHWDHALMLTGLDLYAIGKSGKLSNQVLGLAPVAGMCKPSSSCTVNEGLHFESVYVVAHEIGHNLGMRHDGPSADNDCDPNSHIMSPTLGSGKSTWSQCSNRYLSHFLQSPQAQCLFQTTDAQLDHTEGGTLPGERFDADLQCMLKYGKQSERSQTQNIEEICRDLRCTKERYTWTSHPALEGTKCGATKWCRLGRCVEKANVEMRGFSIDGKWTEWSSYSECASACLMGNTNSERGSTGITVASRSCSNPRPENGGRYCSGNSKKYQTCEAMQCSNIPPITIKEFAEQICRRAREFDKDIIGLGFQRNSSDAEESCTVWCYQYNGGAKSRGWIFPDGTKCHSNPQTSNPMFCVSGRCEEFQCSPKNETTFVATGNHCESKFTQVKTSDPGWTPVGPCRYNCITPASGLRVLKRGSEHNLQLCQSTNCNKKKTLFEYATSLCSKYKSRVNKLSGLGIQLTATLEDPDRPCHVACQDEKFSHRFYLVTGEDGWFPFGADCARGTSGKKAYCVSGKCLEFGKNNLPTVESELTFFNVRRRRSLDVQNKTVTATVDLLAVRKLIDALSKGETVFPEPPMVTIDFDNPIHISPQWESESGSSNFSIGVKAANITTCR</sequence>
<dbReference type="PANTHER" id="PTHR13723:SF275">
    <property type="entry name" value="STALL, ISOFORM C"/>
    <property type="match status" value="1"/>
</dbReference>